<gene>
    <name evidence="2" type="ORF">FQN60_000216</name>
</gene>
<dbReference type="EMBL" id="VOFY01000013">
    <property type="protein sequence ID" value="KAA8586380.1"/>
    <property type="molecule type" value="Genomic_DNA"/>
</dbReference>
<dbReference type="AlphaFoldDB" id="A0A5J5D0F7"/>
<evidence type="ECO:0000256" key="1">
    <source>
        <dbReference type="SAM" id="MobiDB-lite"/>
    </source>
</evidence>
<organism evidence="2 3">
    <name type="scientific">Etheostoma spectabile</name>
    <name type="common">orangethroat darter</name>
    <dbReference type="NCBI Taxonomy" id="54343"/>
    <lineage>
        <taxon>Eukaryota</taxon>
        <taxon>Metazoa</taxon>
        <taxon>Chordata</taxon>
        <taxon>Craniata</taxon>
        <taxon>Vertebrata</taxon>
        <taxon>Euteleostomi</taxon>
        <taxon>Actinopterygii</taxon>
        <taxon>Neopterygii</taxon>
        <taxon>Teleostei</taxon>
        <taxon>Neoteleostei</taxon>
        <taxon>Acanthomorphata</taxon>
        <taxon>Eupercaria</taxon>
        <taxon>Perciformes</taxon>
        <taxon>Percoidei</taxon>
        <taxon>Percidae</taxon>
        <taxon>Etheostomatinae</taxon>
        <taxon>Etheostoma</taxon>
    </lineage>
</organism>
<protein>
    <submittedName>
        <fullName evidence="2">Uncharacterized protein</fullName>
    </submittedName>
</protein>
<evidence type="ECO:0000313" key="2">
    <source>
        <dbReference type="EMBL" id="KAA8586380.1"/>
    </source>
</evidence>
<feature type="non-terminal residue" evidence="2">
    <location>
        <position position="1"/>
    </location>
</feature>
<accession>A0A5J5D0F7</accession>
<keyword evidence="3" id="KW-1185">Reference proteome</keyword>
<feature type="compositionally biased region" description="Polar residues" evidence="1">
    <location>
        <begin position="27"/>
        <end position="42"/>
    </location>
</feature>
<name>A0A5J5D0F7_9PERO</name>
<dbReference type="Proteomes" id="UP000327493">
    <property type="component" value="Chromosome 13"/>
</dbReference>
<proteinExistence type="predicted"/>
<feature type="region of interest" description="Disordered" evidence="1">
    <location>
        <begin position="1"/>
        <end position="48"/>
    </location>
</feature>
<reference evidence="2 3" key="1">
    <citation type="submission" date="2019-08" db="EMBL/GenBank/DDBJ databases">
        <title>A chromosome-level genome assembly, high-density linkage maps, and genome scans reveal the genomic architecture of hybrid incompatibilities underlying speciation via character displacement in darters (Percidae: Etheostominae).</title>
        <authorList>
            <person name="Moran R.L."/>
            <person name="Catchen J.M."/>
            <person name="Fuller R.C."/>
        </authorList>
    </citation>
    <scope>NUCLEOTIDE SEQUENCE [LARGE SCALE GENOMIC DNA]</scope>
    <source>
        <strain evidence="2">EspeVRDwgs_2016</strain>
        <tissue evidence="2">Muscle</tissue>
    </source>
</reference>
<evidence type="ECO:0000313" key="3">
    <source>
        <dbReference type="Proteomes" id="UP000327493"/>
    </source>
</evidence>
<sequence length="119" mass="12799">EQRSITAPGHSPAPRRNITTPLAAGRLTTSRPFNSRGNQQTAAPPPLGTDSLFTAIWLDLRDSPTGCLATEREVEYCKRGCSVSRTRQLAGAMAFYDTKARSQLQGNTQLNPGVVLGSN</sequence>
<comment type="caution">
    <text evidence="2">The sequence shown here is derived from an EMBL/GenBank/DDBJ whole genome shotgun (WGS) entry which is preliminary data.</text>
</comment>